<dbReference type="EMBL" id="CP111015">
    <property type="protein sequence ID" value="WAR01160.1"/>
    <property type="molecule type" value="Genomic_DNA"/>
</dbReference>
<dbReference type="Proteomes" id="UP001164746">
    <property type="component" value="Chromosome 4"/>
</dbReference>
<name>A0ABY7DTX7_MYAAR</name>
<evidence type="ECO:0000313" key="2">
    <source>
        <dbReference type="Proteomes" id="UP001164746"/>
    </source>
</evidence>
<accession>A0ABY7DTX7</accession>
<evidence type="ECO:0000313" key="1">
    <source>
        <dbReference type="EMBL" id="WAR01160.1"/>
    </source>
</evidence>
<proteinExistence type="predicted"/>
<sequence>MESCFDLQNVFQCRVQLAFIVAVVVQLTWYRVEAVALDATCTVTADCTATNSDCTGSPLVCTCVTDYRADYSGGCSKAFDDACTAVADCSSIGGVTLCTGSKCACGANYATGTAGDFTCLAQVGATCTASGNECWTLAGGYCDTGATSPVCACGKLYTATTTCAVKACTLDSVCTTLDTNSYCLNGNCACKVGYSVNPGGTTGLCELVGSSNKIYFKIADYLPASKTARKQNGIWCWRSESWITSTMAAYTAKIDVCSRHRRLKVLGKKESSSSIEL</sequence>
<reference evidence="1" key="1">
    <citation type="submission" date="2022-11" db="EMBL/GenBank/DDBJ databases">
        <title>Centuries of genome instability and evolution in soft-shell clam transmissible cancer (bioRxiv).</title>
        <authorList>
            <person name="Hart S.F.M."/>
            <person name="Yonemitsu M.A."/>
            <person name="Giersch R.M."/>
            <person name="Beal B.F."/>
            <person name="Arriagada G."/>
            <person name="Davis B.W."/>
            <person name="Ostrander E.A."/>
            <person name="Goff S.P."/>
            <person name="Metzger M.J."/>
        </authorList>
    </citation>
    <scope>NUCLEOTIDE SEQUENCE</scope>
    <source>
        <strain evidence="1">MELC-2E11</strain>
        <tissue evidence="1">Siphon/mantle</tissue>
    </source>
</reference>
<protein>
    <submittedName>
        <fullName evidence="1">Uncharacterized protein</fullName>
    </submittedName>
</protein>
<keyword evidence="2" id="KW-1185">Reference proteome</keyword>
<gene>
    <name evidence="1" type="ORF">MAR_007718</name>
</gene>
<organism evidence="1 2">
    <name type="scientific">Mya arenaria</name>
    <name type="common">Soft-shell clam</name>
    <dbReference type="NCBI Taxonomy" id="6604"/>
    <lineage>
        <taxon>Eukaryota</taxon>
        <taxon>Metazoa</taxon>
        <taxon>Spiralia</taxon>
        <taxon>Lophotrochozoa</taxon>
        <taxon>Mollusca</taxon>
        <taxon>Bivalvia</taxon>
        <taxon>Autobranchia</taxon>
        <taxon>Heteroconchia</taxon>
        <taxon>Euheterodonta</taxon>
        <taxon>Imparidentia</taxon>
        <taxon>Neoheterodontei</taxon>
        <taxon>Myida</taxon>
        <taxon>Myoidea</taxon>
        <taxon>Myidae</taxon>
        <taxon>Mya</taxon>
    </lineage>
</organism>